<evidence type="ECO:0000256" key="3">
    <source>
        <dbReference type="ARBA" id="ARBA00022692"/>
    </source>
</evidence>
<feature type="transmembrane region" description="Helical" evidence="6">
    <location>
        <begin position="38"/>
        <end position="55"/>
    </location>
</feature>
<dbReference type="PANTHER" id="PTHR42920:SF5">
    <property type="entry name" value="EAMA DOMAIN-CONTAINING PROTEIN"/>
    <property type="match status" value="1"/>
</dbReference>
<feature type="transmembrane region" description="Helical" evidence="6">
    <location>
        <begin position="123"/>
        <end position="144"/>
    </location>
</feature>
<comment type="subcellular location">
    <subcellularLocation>
        <location evidence="1">Cell membrane</location>
        <topology evidence="1">Multi-pass membrane protein</topology>
    </subcellularLocation>
</comment>
<feature type="transmembrane region" description="Helical" evidence="6">
    <location>
        <begin position="209"/>
        <end position="227"/>
    </location>
</feature>
<keyword evidence="4 6" id="KW-1133">Transmembrane helix</keyword>
<evidence type="ECO:0000259" key="7">
    <source>
        <dbReference type="Pfam" id="PF00892"/>
    </source>
</evidence>
<feature type="transmembrane region" description="Helical" evidence="6">
    <location>
        <begin position="265"/>
        <end position="282"/>
    </location>
</feature>
<comment type="caution">
    <text evidence="8">The sequence shown here is derived from an EMBL/GenBank/DDBJ whole genome shotgun (WGS) entry which is preliminary data.</text>
</comment>
<dbReference type="AlphaFoldDB" id="A0A9X1Z2V4"/>
<keyword evidence="9" id="KW-1185">Reference proteome</keyword>
<evidence type="ECO:0000313" key="8">
    <source>
        <dbReference type="EMBL" id="MCL1104566.1"/>
    </source>
</evidence>
<dbReference type="Pfam" id="PF00892">
    <property type="entry name" value="EamA"/>
    <property type="match status" value="2"/>
</dbReference>
<feature type="transmembrane region" description="Helical" evidence="6">
    <location>
        <begin position="178"/>
        <end position="197"/>
    </location>
</feature>
<feature type="transmembrane region" description="Helical" evidence="6">
    <location>
        <begin position="12"/>
        <end position="32"/>
    </location>
</feature>
<evidence type="ECO:0000256" key="4">
    <source>
        <dbReference type="ARBA" id="ARBA00022989"/>
    </source>
</evidence>
<name>A0A9X1Z2V4_9GAMM</name>
<dbReference type="Proteomes" id="UP001139408">
    <property type="component" value="Unassembled WGS sequence"/>
</dbReference>
<feature type="transmembrane region" description="Helical" evidence="6">
    <location>
        <begin position="150"/>
        <end position="166"/>
    </location>
</feature>
<keyword evidence="5 6" id="KW-0472">Membrane</keyword>
<dbReference type="EMBL" id="JAKILJ010000007">
    <property type="protein sequence ID" value="MCL1104566.1"/>
    <property type="molecule type" value="Genomic_DNA"/>
</dbReference>
<feature type="transmembrane region" description="Helical" evidence="6">
    <location>
        <begin position="239"/>
        <end position="259"/>
    </location>
</feature>
<dbReference type="RefSeq" id="WP_188924250.1">
    <property type="nucleotide sequence ID" value="NZ_BMQI01000008.1"/>
</dbReference>
<feature type="domain" description="EamA" evidence="7">
    <location>
        <begin position="151"/>
        <end position="281"/>
    </location>
</feature>
<evidence type="ECO:0000256" key="6">
    <source>
        <dbReference type="SAM" id="Phobius"/>
    </source>
</evidence>
<keyword evidence="2" id="KW-1003">Cell membrane</keyword>
<organism evidence="8 9">
    <name type="scientific">Shewanella algicola</name>
    <dbReference type="NCBI Taxonomy" id="640633"/>
    <lineage>
        <taxon>Bacteria</taxon>
        <taxon>Pseudomonadati</taxon>
        <taxon>Pseudomonadota</taxon>
        <taxon>Gammaproteobacteria</taxon>
        <taxon>Alteromonadales</taxon>
        <taxon>Shewanellaceae</taxon>
        <taxon>Shewanella</taxon>
    </lineage>
</organism>
<feature type="transmembrane region" description="Helical" evidence="6">
    <location>
        <begin position="67"/>
        <end position="88"/>
    </location>
</feature>
<gene>
    <name evidence="8" type="ORF">L2749_04740</name>
</gene>
<protein>
    <submittedName>
        <fullName evidence="8">DMT family transporter</fullName>
    </submittedName>
</protein>
<evidence type="ECO:0000256" key="2">
    <source>
        <dbReference type="ARBA" id="ARBA00022475"/>
    </source>
</evidence>
<proteinExistence type="predicted"/>
<evidence type="ECO:0000256" key="5">
    <source>
        <dbReference type="ARBA" id="ARBA00023136"/>
    </source>
</evidence>
<sequence length="300" mass="33234">MFHKQSYRGELLILLATMLAGIGWIASKLVILEVPGETFVTARFLLASIILLPFCYKQVFALRPKQLLSLCAVGVVLAASIEVWVYAISISNTLSVGAFIMSLAMIIAPFISWILFKVRPPSIFWLTLPITCIGIMLLTLTDGWVVERSQWFFLLSSVLLSLHFVLNKQVLNSVKPLTSICVQLFMIGAVGLIVMLIVSPESASLNSHILFWFAVSTFVATCIRYLSQTLGQFSVKIEKASLIMLLEPIWTLILSVSFLGEVVETQKLIGGGIIILSLFIYIKFQNKPSLTKSVVVSQKS</sequence>
<reference evidence="8" key="1">
    <citation type="submission" date="2022-01" db="EMBL/GenBank/DDBJ databases">
        <title>Whole genome-based taxonomy of the Shewanellaceae.</title>
        <authorList>
            <person name="Martin-Rodriguez A.J."/>
        </authorList>
    </citation>
    <scope>NUCLEOTIDE SEQUENCE</scope>
    <source>
        <strain evidence="8">DSM 23803</strain>
    </source>
</reference>
<evidence type="ECO:0000256" key="1">
    <source>
        <dbReference type="ARBA" id="ARBA00004651"/>
    </source>
</evidence>
<feature type="transmembrane region" description="Helical" evidence="6">
    <location>
        <begin position="94"/>
        <end position="116"/>
    </location>
</feature>
<feature type="domain" description="EamA" evidence="7">
    <location>
        <begin position="8"/>
        <end position="139"/>
    </location>
</feature>
<dbReference type="SUPFAM" id="SSF103481">
    <property type="entry name" value="Multidrug resistance efflux transporter EmrE"/>
    <property type="match status" value="2"/>
</dbReference>
<dbReference type="InterPro" id="IPR051258">
    <property type="entry name" value="Diverse_Substrate_Transporter"/>
</dbReference>
<accession>A0A9X1Z2V4</accession>
<dbReference type="InterPro" id="IPR000620">
    <property type="entry name" value="EamA_dom"/>
</dbReference>
<dbReference type="GO" id="GO:0005886">
    <property type="term" value="C:plasma membrane"/>
    <property type="evidence" value="ECO:0007669"/>
    <property type="project" value="UniProtKB-SubCell"/>
</dbReference>
<dbReference type="PANTHER" id="PTHR42920">
    <property type="entry name" value="OS03G0707200 PROTEIN-RELATED"/>
    <property type="match status" value="1"/>
</dbReference>
<evidence type="ECO:0000313" key="9">
    <source>
        <dbReference type="Proteomes" id="UP001139408"/>
    </source>
</evidence>
<dbReference type="InterPro" id="IPR037185">
    <property type="entry name" value="EmrE-like"/>
</dbReference>
<keyword evidence="3 6" id="KW-0812">Transmembrane</keyword>